<dbReference type="AlphaFoldDB" id="A0A7I8VLD0"/>
<feature type="region of interest" description="Disordered" evidence="1">
    <location>
        <begin position="510"/>
        <end position="556"/>
    </location>
</feature>
<dbReference type="PANTHER" id="PTHR22951">
    <property type="entry name" value="CLATHRIN ASSEMBLY PROTEIN"/>
    <property type="match status" value="1"/>
</dbReference>
<keyword evidence="4" id="KW-1185">Reference proteome</keyword>
<reference evidence="3 4" key="1">
    <citation type="submission" date="2020-08" db="EMBL/GenBank/DDBJ databases">
        <authorList>
            <person name="Hejnol A."/>
        </authorList>
    </citation>
    <scope>NUCLEOTIDE SEQUENCE [LARGE SCALE GENOMIC DNA]</scope>
</reference>
<dbReference type="InterPro" id="IPR014712">
    <property type="entry name" value="ANTH_dom_sf"/>
</dbReference>
<dbReference type="GO" id="GO:0048268">
    <property type="term" value="P:clathrin coat assembly"/>
    <property type="evidence" value="ECO:0007669"/>
    <property type="project" value="InterPro"/>
</dbReference>
<evidence type="ECO:0000313" key="3">
    <source>
        <dbReference type="EMBL" id="CAD5117052.1"/>
    </source>
</evidence>
<dbReference type="InterPro" id="IPR045192">
    <property type="entry name" value="AP180-like"/>
</dbReference>
<dbReference type="SUPFAM" id="SSF89009">
    <property type="entry name" value="GAT-like domain"/>
    <property type="match status" value="1"/>
</dbReference>
<dbReference type="GO" id="GO:0005545">
    <property type="term" value="F:1-phosphatidylinositol binding"/>
    <property type="evidence" value="ECO:0007669"/>
    <property type="project" value="InterPro"/>
</dbReference>
<dbReference type="Proteomes" id="UP000549394">
    <property type="component" value="Unassembled WGS sequence"/>
</dbReference>
<organism evidence="3 4">
    <name type="scientific">Dimorphilus gyrociliatus</name>
    <dbReference type="NCBI Taxonomy" id="2664684"/>
    <lineage>
        <taxon>Eukaryota</taxon>
        <taxon>Metazoa</taxon>
        <taxon>Spiralia</taxon>
        <taxon>Lophotrochozoa</taxon>
        <taxon>Annelida</taxon>
        <taxon>Polychaeta</taxon>
        <taxon>Polychaeta incertae sedis</taxon>
        <taxon>Dinophilidae</taxon>
        <taxon>Dimorphilus</taxon>
    </lineage>
</organism>
<dbReference type="PANTHER" id="PTHR22951:SF5">
    <property type="entry name" value="PHOSPHATIDYLINOSITOL-BINDING CLATHRIN ASSEMBLY PROTEIN LAP"/>
    <property type="match status" value="1"/>
</dbReference>
<evidence type="ECO:0000256" key="1">
    <source>
        <dbReference type="SAM" id="MobiDB-lite"/>
    </source>
</evidence>
<evidence type="ECO:0000313" key="4">
    <source>
        <dbReference type="Proteomes" id="UP000549394"/>
    </source>
</evidence>
<gene>
    <name evidence="3" type="ORF">DGYR_LOCUS5619</name>
</gene>
<dbReference type="GO" id="GO:0008021">
    <property type="term" value="C:synaptic vesicle"/>
    <property type="evidence" value="ECO:0007669"/>
    <property type="project" value="TreeGrafter"/>
</dbReference>
<proteinExistence type="predicted"/>
<dbReference type="GO" id="GO:0072583">
    <property type="term" value="P:clathrin-dependent endocytosis"/>
    <property type="evidence" value="ECO:0007669"/>
    <property type="project" value="InterPro"/>
</dbReference>
<feature type="region of interest" description="Disordered" evidence="1">
    <location>
        <begin position="171"/>
        <end position="238"/>
    </location>
</feature>
<dbReference type="OrthoDB" id="44015at2759"/>
<accession>A0A7I8VLD0</accession>
<sequence>MATEKLLKSLPVLQSQIDALLEFDCSPNELSNGVINASFMLLFKDLIRLFACYNDGIINLLEKYFEMNKKQCKQALDIYKKFVARMDNVAKFLKTAENMGIDKGEIPDLAKAPSSLLEALEQHLASLEGKKGVKTTTNAAVVSSAISTMTSNSSNLTNEDKQKLIEEESRHLQQLKAQHSKDSDPPSMTTAPTTVPQAAKPNNPVNSGASNDLIGLDASANPFGGVDDQSPPQKTTAGTVNVMNSYGGCTSIPQTLSTDDHFAAVFGQTVRSPSSEYLNETGVTAAAKPAPSSSPATLPTTSPVNAPSGVPAPLLDAATVSVTSSAPPSSSIDLLAGMDFMAKPAVVQQAQPVPIMAQPQQTSMAAFDSFGGNVMQPQQQSTSPVGTASQPTITPQHKLIGGDLDSSLVSLAGNLNINGPGMQLKKTEHNWTAASGQNKQLTGRAMQQQPFMPSFQQPNTNMVGQGGHMVMSNGMQPQVSGMYGQHQMFPVGTPLNMYNNGPAVMNHPPANGTPWPGPQMQHPNNSMMMGQPRQMAPPNYQQAQQRQNVNDPFGAL</sequence>
<dbReference type="GO" id="GO:0000149">
    <property type="term" value="F:SNARE binding"/>
    <property type="evidence" value="ECO:0007669"/>
    <property type="project" value="TreeGrafter"/>
</dbReference>
<feature type="region of interest" description="Disordered" evidence="1">
    <location>
        <begin position="282"/>
        <end position="309"/>
    </location>
</feature>
<name>A0A7I8VLD0_9ANNE</name>
<feature type="domain" description="AP180 N-terminal homology (ANTH)" evidence="2">
    <location>
        <begin position="1"/>
        <end position="125"/>
    </location>
</feature>
<dbReference type="Pfam" id="PF07651">
    <property type="entry name" value="ANTH"/>
    <property type="match status" value="1"/>
</dbReference>
<feature type="compositionally biased region" description="Low complexity" evidence="1">
    <location>
        <begin position="284"/>
        <end position="303"/>
    </location>
</feature>
<dbReference type="GO" id="GO:0016185">
    <property type="term" value="P:synaptic vesicle budding from presynaptic endocytic zone membrane"/>
    <property type="evidence" value="ECO:0007669"/>
    <property type="project" value="TreeGrafter"/>
</dbReference>
<comment type="caution">
    <text evidence="3">The sequence shown here is derived from an EMBL/GenBank/DDBJ whole genome shotgun (WGS) entry which is preliminary data.</text>
</comment>
<evidence type="ECO:0000259" key="2">
    <source>
        <dbReference type="Pfam" id="PF07651"/>
    </source>
</evidence>
<dbReference type="GO" id="GO:0098894">
    <property type="term" value="C:extrinsic component of presynaptic endocytic zone membrane"/>
    <property type="evidence" value="ECO:0007669"/>
    <property type="project" value="TreeGrafter"/>
</dbReference>
<dbReference type="GO" id="GO:0032050">
    <property type="term" value="F:clathrin heavy chain binding"/>
    <property type="evidence" value="ECO:0007669"/>
    <property type="project" value="TreeGrafter"/>
</dbReference>
<dbReference type="Gene3D" id="1.20.58.150">
    <property type="entry name" value="ANTH domain"/>
    <property type="match status" value="1"/>
</dbReference>
<dbReference type="EMBL" id="CAJFCJ010000007">
    <property type="protein sequence ID" value="CAD5117052.1"/>
    <property type="molecule type" value="Genomic_DNA"/>
</dbReference>
<dbReference type="GO" id="GO:0005905">
    <property type="term" value="C:clathrin-coated pit"/>
    <property type="evidence" value="ECO:0007669"/>
    <property type="project" value="TreeGrafter"/>
</dbReference>
<feature type="compositionally biased region" description="Polar residues" evidence="1">
    <location>
        <begin position="186"/>
        <end position="196"/>
    </location>
</feature>
<protein>
    <submittedName>
        <fullName evidence="3">DgyrCDS5874</fullName>
    </submittedName>
</protein>
<dbReference type="InterPro" id="IPR011417">
    <property type="entry name" value="ANTH_dom"/>
</dbReference>
<feature type="compositionally biased region" description="Polar residues" evidence="1">
    <location>
        <begin position="539"/>
        <end position="550"/>
    </location>
</feature>
<dbReference type="GO" id="GO:0005546">
    <property type="term" value="F:phosphatidylinositol-4,5-bisphosphate binding"/>
    <property type="evidence" value="ECO:0007669"/>
    <property type="project" value="TreeGrafter"/>
</dbReference>
<dbReference type="GO" id="GO:0030136">
    <property type="term" value="C:clathrin-coated vesicle"/>
    <property type="evidence" value="ECO:0007669"/>
    <property type="project" value="InterPro"/>
</dbReference>